<keyword evidence="2" id="KW-1185">Reference proteome</keyword>
<gene>
    <name evidence="1" type="ORF">AVEN_57184_1</name>
</gene>
<dbReference type="Gene3D" id="3.30.420.10">
    <property type="entry name" value="Ribonuclease H-like superfamily/Ribonuclease H"/>
    <property type="match status" value="1"/>
</dbReference>
<dbReference type="GO" id="GO:0003676">
    <property type="term" value="F:nucleic acid binding"/>
    <property type="evidence" value="ECO:0007669"/>
    <property type="project" value="InterPro"/>
</dbReference>
<name>A0A4Y2HAE9_ARAVE</name>
<organism evidence="1 2">
    <name type="scientific">Araneus ventricosus</name>
    <name type="common">Orbweaver spider</name>
    <name type="synonym">Epeira ventricosa</name>
    <dbReference type="NCBI Taxonomy" id="182803"/>
    <lineage>
        <taxon>Eukaryota</taxon>
        <taxon>Metazoa</taxon>
        <taxon>Ecdysozoa</taxon>
        <taxon>Arthropoda</taxon>
        <taxon>Chelicerata</taxon>
        <taxon>Arachnida</taxon>
        <taxon>Araneae</taxon>
        <taxon>Araneomorphae</taxon>
        <taxon>Entelegynae</taxon>
        <taxon>Araneoidea</taxon>
        <taxon>Araneidae</taxon>
        <taxon>Araneus</taxon>
    </lineage>
</organism>
<dbReference type="InterPro" id="IPR036397">
    <property type="entry name" value="RNaseH_sf"/>
</dbReference>
<comment type="caution">
    <text evidence="1">The sequence shown here is derived from an EMBL/GenBank/DDBJ whole genome shotgun (WGS) entry which is preliminary data.</text>
</comment>
<accession>A0A4Y2HAE9</accession>
<dbReference type="AlphaFoldDB" id="A0A4Y2HAE9"/>
<evidence type="ECO:0000313" key="1">
    <source>
        <dbReference type="EMBL" id="GBM62419.1"/>
    </source>
</evidence>
<proteinExistence type="predicted"/>
<dbReference type="EMBL" id="BGPR01257824">
    <property type="protein sequence ID" value="GBM62419.1"/>
    <property type="molecule type" value="Genomic_DNA"/>
</dbReference>
<evidence type="ECO:0000313" key="2">
    <source>
        <dbReference type="Proteomes" id="UP000499080"/>
    </source>
</evidence>
<protein>
    <submittedName>
        <fullName evidence="1">Uncharacterized protein</fullName>
    </submittedName>
</protein>
<sequence>MRHVFRIPECAIDRPVACNSHTWWLENPRCAAEVRPLPRCSINVECGMFNDRFIGLVFYEGTLTKQWYLKLLQDVITDFVENLSLHQLRNVWF</sequence>
<reference evidence="1 2" key="1">
    <citation type="journal article" date="2019" name="Sci. Rep.">
        <title>Orb-weaving spider Araneus ventricosus genome elucidates the spidroin gene catalogue.</title>
        <authorList>
            <person name="Kono N."/>
            <person name="Nakamura H."/>
            <person name="Ohtoshi R."/>
            <person name="Moran D.A.P."/>
            <person name="Shinohara A."/>
            <person name="Yoshida Y."/>
            <person name="Fujiwara M."/>
            <person name="Mori M."/>
            <person name="Tomita M."/>
            <person name="Arakawa K."/>
        </authorList>
    </citation>
    <scope>NUCLEOTIDE SEQUENCE [LARGE SCALE GENOMIC DNA]</scope>
</reference>
<dbReference type="Proteomes" id="UP000499080">
    <property type="component" value="Unassembled WGS sequence"/>
</dbReference>